<dbReference type="CDD" id="cd00028">
    <property type="entry name" value="B_lectin"/>
    <property type="match status" value="2"/>
</dbReference>
<dbReference type="InterPro" id="IPR051343">
    <property type="entry name" value="G-type_lectin_kinases/EP1-like"/>
</dbReference>
<evidence type="ECO:0000259" key="3">
    <source>
        <dbReference type="PROSITE" id="PS50927"/>
    </source>
</evidence>
<protein>
    <submittedName>
        <fullName evidence="4">D-mannose binding lectin</fullName>
    </submittedName>
</protein>
<dbReference type="Gene3D" id="2.90.10.10">
    <property type="entry name" value="Bulb-type lectin domain"/>
    <property type="match status" value="6"/>
</dbReference>
<sequence>MTLSTRSRIAAAVLATTLSCGVVAAPALAAPATRVSTEAASAAVAVGDRLEVGGTLKAGEQLVSAAANEGGTYTFALQTDGNAVVYNPSGRPVWVSSTQGAGNTLTLQSDGNIVIYSAQGAALWSSGSAGRGAPAFLAIQNDGNLVSYSASGAALWASRGEDTLLDGRQLDRGQALVSADGRYRAVYQNDGNFVVYAPFGLSWSAGTSGGTKLVLRAGDLVSVAGQGAVWFTGTSGYNEDRLVMQTDGNLVLYSRTGQAIWSTQQFPPAPTYRNALAAGSQLVAGQSLTSLDSFLFGAMQSDGNFVVYTRGYPGNPQRALWSTGTSGAGNRLVMQADGNAVVYSAGGRALWSTATGGNPGAVLVLQSDANLVVYSANDRALWNRQPSGYVAPSGA</sequence>
<proteinExistence type="predicted"/>
<dbReference type="PROSITE" id="PS51257">
    <property type="entry name" value="PROKAR_LIPOPROTEIN"/>
    <property type="match status" value="1"/>
</dbReference>
<feature type="signal peptide" evidence="2">
    <location>
        <begin position="1"/>
        <end position="29"/>
    </location>
</feature>
<feature type="domain" description="Bulb-type lectin" evidence="3">
    <location>
        <begin position="47"/>
        <end position="160"/>
    </location>
</feature>
<feature type="domain" description="Bulb-type lectin" evidence="3">
    <location>
        <begin position="273"/>
        <end position="386"/>
    </location>
</feature>
<dbReference type="RefSeq" id="WP_085476121.1">
    <property type="nucleotide sequence ID" value="NZ_FXBM01000001.1"/>
</dbReference>
<evidence type="ECO:0000256" key="2">
    <source>
        <dbReference type="SAM" id="SignalP"/>
    </source>
</evidence>
<dbReference type="PANTHER" id="PTHR47976:SF115">
    <property type="entry name" value="RECEPTOR-LIKE SERINE_THREONINE-PROTEIN KINASE"/>
    <property type="match status" value="1"/>
</dbReference>
<evidence type="ECO:0000313" key="5">
    <source>
        <dbReference type="Proteomes" id="UP000193711"/>
    </source>
</evidence>
<feature type="domain" description="Bulb-type lectin" evidence="3">
    <location>
        <begin position="161"/>
        <end position="265"/>
    </location>
</feature>
<dbReference type="EMBL" id="FXBM01000001">
    <property type="protein sequence ID" value="SMH40440.1"/>
    <property type="molecule type" value="Genomic_DNA"/>
</dbReference>
<accession>A0A1X7NSV4</accession>
<dbReference type="GO" id="GO:0030246">
    <property type="term" value="F:carbohydrate binding"/>
    <property type="evidence" value="ECO:0007669"/>
    <property type="project" value="UniProtKB-KW"/>
</dbReference>
<keyword evidence="4" id="KW-0430">Lectin</keyword>
<feature type="chain" id="PRO_5012146297" evidence="2">
    <location>
        <begin position="30"/>
        <end position="395"/>
    </location>
</feature>
<dbReference type="STRING" id="1891671.SAMN06295885_1795"/>
<keyword evidence="1 2" id="KW-0732">Signal</keyword>
<dbReference type="PANTHER" id="PTHR47976">
    <property type="entry name" value="G-TYPE LECTIN S-RECEPTOR-LIKE SERINE/THREONINE-PROTEIN KINASE SD2-5"/>
    <property type="match status" value="1"/>
</dbReference>
<name>A0A1X7NSV4_9MICO</name>
<dbReference type="SUPFAM" id="SSF51110">
    <property type="entry name" value="alpha-D-mannose-specific plant lectins"/>
    <property type="match status" value="3"/>
</dbReference>
<reference evidence="5" key="1">
    <citation type="submission" date="2017-04" db="EMBL/GenBank/DDBJ databases">
        <authorList>
            <person name="Varghese N."/>
            <person name="Submissions S."/>
        </authorList>
    </citation>
    <scope>NUCLEOTIDE SEQUENCE [LARGE SCALE GENOMIC DNA]</scope>
    <source>
        <strain evidence="5">VKM Ac-2121</strain>
    </source>
</reference>
<keyword evidence="5" id="KW-1185">Reference proteome</keyword>
<dbReference type="AlphaFoldDB" id="A0A1X7NSV4"/>
<dbReference type="Proteomes" id="UP000193711">
    <property type="component" value="Unassembled WGS sequence"/>
</dbReference>
<dbReference type="OrthoDB" id="516973at2"/>
<gene>
    <name evidence="4" type="ORF">SAMN06295885_1795</name>
</gene>
<evidence type="ECO:0000313" key="4">
    <source>
        <dbReference type="EMBL" id="SMH40440.1"/>
    </source>
</evidence>
<dbReference type="InterPro" id="IPR036426">
    <property type="entry name" value="Bulb-type_lectin_dom_sf"/>
</dbReference>
<organism evidence="4 5">
    <name type="scientific">Rathayibacter oskolensis</name>
    <dbReference type="NCBI Taxonomy" id="1891671"/>
    <lineage>
        <taxon>Bacteria</taxon>
        <taxon>Bacillati</taxon>
        <taxon>Actinomycetota</taxon>
        <taxon>Actinomycetes</taxon>
        <taxon>Micrococcales</taxon>
        <taxon>Microbacteriaceae</taxon>
        <taxon>Rathayibacter</taxon>
    </lineage>
</organism>
<dbReference type="PROSITE" id="PS50927">
    <property type="entry name" value="BULB_LECTIN"/>
    <property type="match status" value="3"/>
</dbReference>
<dbReference type="InterPro" id="IPR001480">
    <property type="entry name" value="Bulb-type_lectin_dom"/>
</dbReference>
<dbReference type="SMART" id="SM00108">
    <property type="entry name" value="B_lectin"/>
    <property type="match status" value="3"/>
</dbReference>
<evidence type="ECO:0000256" key="1">
    <source>
        <dbReference type="ARBA" id="ARBA00022729"/>
    </source>
</evidence>